<evidence type="ECO:0000313" key="1">
    <source>
        <dbReference type="EMBL" id="RIB03950.1"/>
    </source>
</evidence>
<dbReference type="Proteomes" id="UP000266673">
    <property type="component" value="Unassembled WGS sequence"/>
</dbReference>
<sequence length="515" mass="60798">MLCVISWDSKSNKPSFQVLEMKDLVACTGKSIAQTLQDTFNHFKLNPQQCFVCVTDNTNYMSGKTGGAISLFNKLNNTNMFRIPCGLHVAHIIMNNFEDAAFGKLPSISGFSQKEHPANHLYLAWELHDGYSKSDKDKPMGIRSDYICQLYKERFNYQLKKYQQPIRSRWLYELKCAEQFLERKDIHIKFTEWFLSRLKNRNNTPKSYIKKWELFYNWLQNPILNIQIRLLVRFGRDLYYPMTRFLMGYDSELNENLSINLSPGYRSHQMSDFVARITTKLSNIVEYPYSFFRDELLESLNLLNDDQLAKLISDLECGAKKALELHQKWLNCWLHLSQSFARSYAHVVLKISLLSVPSLRELCYMKFIKLDTEAGEFNDFGLLAALQDPGFNHEFNQLIQERKPLSEFPKIFEFVKHRIWYIMIHQQEVEGLFNKWDLKTHPNMSSDLQQSKMRLASLPLNEIGYNSSDLLEFRTRKRQQQARFMNNQISSKENLNDSEREEKANKLFDDLFERK</sequence>
<organism evidence="1 2">
    <name type="scientific">Gigaspora rosea</name>
    <dbReference type="NCBI Taxonomy" id="44941"/>
    <lineage>
        <taxon>Eukaryota</taxon>
        <taxon>Fungi</taxon>
        <taxon>Fungi incertae sedis</taxon>
        <taxon>Mucoromycota</taxon>
        <taxon>Glomeromycotina</taxon>
        <taxon>Glomeromycetes</taxon>
        <taxon>Diversisporales</taxon>
        <taxon>Gigasporaceae</taxon>
        <taxon>Gigaspora</taxon>
    </lineage>
</organism>
<dbReference type="OrthoDB" id="2309379at2759"/>
<dbReference type="EMBL" id="QKWP01002287">
    <property type="protein sequence ID" value="RIB03950.1"/>
    <property type="molecule type" value="Genomic_DNA"/>
</dbReference>
<gene>
    <name evidence="1" type="ORF">C2G38_2121824</name>
</gene>
<keyword evidence="2" id="KW-1185">Reference proteome</keyword>
<evidence type="ECO:0000313" key="2">
    <source>
        <dbReference type="Proteomes" id="UP000266673"/>
    </source>
</evidence>
<reference evidence="1 2" key="1">
    <citation type="submission" date="2018-06" db="EMBL/GenBank/DDBJ databases">
        <title>Comparative genomics reveals the genomic features of Rhizophagus irregularis, R. cerebriforme, R. diaphanum and Gigaspora rosea, and their symbiotic lifestyle signature.</title>
        <authorList>
            <person name="Morin E."/>
            <person name="San Clemente H."/>
            <person name="Chen E.C.H."/>
            <person name="De La Providencia I."/>
            <person name="Hainaut M."/>
            <person name="Kuo A."/>
            <person name="Kohler A."/>
            <person name="Murat C."/>
            <person name="Tang N."/>
            <person name="Roy S."/>
            <person name="Loubradou J."/>
            <person name="Henrissat B."/>
            <person name="Grigoriev I.V."/>
            <person name="Corradi N."/>
            <person name="Roux C."/>
            <person name="Martin F.M."/>
        </authorList>
    </citation>
    <scope>NUCLEOTIDE SEQUENCE [LARGE SCALE GENOMIC DNA]</scope>
    <source>
        <strain evidence="1 2">DAOM 194757</strain>
    </source>
</reference>
<proteinExistence type="predicted"/>
<name>A0A397U182_9GLOM</name>
<accession>A0A397U182</accession>
<dbReference type="AlphaFoldDB" id="A0A397U182"/>
<protein>
    <submittedName>
        <fullName evidence="1">Uncharacterized protein</fullName>
    </submittedName>
</protein>
<comment type="caution">
    <text evidence="1">The sequence shown here is derived from an EMBL/GenBank/DDBJ whole genome shotgun (WGS) entry which is preliminary data.</text>
</comment>